<dbReference type="EMBL" id="JACCBA010000001">
    <property type="protein sequence ID" value="NYD47828.1"/>
    <property type="molecule type" value="Genomic_DNA"/>
</dbReference>
<comment type="caution">
    <text evidence="1">The sequence shown here is derived from an EMBL/GenBank/DDBJ whole genome shotgun (WGS) entry which is preliminary data.</text>
</comment>
<dbReference type="Proteomes" id="UP000529783">
    <property type="component" value="Unassembled WGS sequence"/>
</dbReference>
<dbReference type="AlphaFoldDB" id="A0A7Y9JGQ1"/>
<evidence type="ECO:0000313" key="1">
    <source>
        <dbReference type="EMBL" id="NYD47828.1"/>
    </source>
</evidence>
<organism evidence="1 2">
    <name type="scientific">Actinomadura luteofluorescens</name>
    <dbReference type="NCBI Taxonomy" id="46163"/>
    <lineage>
        <taxon>Bacteria</taxon>
        <taxon>Bacillati</taxon>
        <taxon>Actinomycetota</taxon>
        <taxon>Actinomycetes</taxon>
        <taxon>Streptosporangiales</taxon>
        <taxon>Thermomonosporaceae</taxon>
        <taxon>Actinomadura</taxon>
    </lineage>
</organism>
<reference evidence="1 2" key="1">
    <citation type="submission" date="2020-07" db="EMBL/GenBank/DDBJ databases">
        <title>Sequencing the genomes of 1000 actinobacteria strains.</title>
        <authorList>
            <person name="Klenk H.-P."/>
        </authorList>
    </citation>
    <scope>NUCLEOTIDE SEQUENCE [LARGE SCALE GENOMIC DNA]</scope>
    <source>
        <strain evidence="1 2">DSM 40398</strain>
    </source>
</reference>
<evidence type="ECO:0000313" key="2">
    <source>
        <dbReference type="Proteomes" id="UP000529783"/>
    </source>
</evidence>
<name>A0A7Y9JGQ1_9ACTN</name>
<keyword evidence="2" id="KW-1185">Reference proteome</keyword>
<evidence type="ECO:0008006" key="3">
    <source>
        <dbReference type="Google" id="ProtNLM"/>
    </source>
</evidence>
<dbReference type="RefSeq" id="WP_179844847.1">
    <property type="nucleotide sequence ID" value="NZ_JACCBA010000001.1"/>
</dbReference>
<sequence>MSLTNAAGDRDSFAEALEATHRLNHALGPLRIDREGTKDRLRSALRQPEQEVQALLLLEILSTEATKALIDDLLGQALRVRYTLLIRNLLGRLAWSEAKEIVPPAVWRLLEIEDEADVYRRMAELLDHLGLHEALQELCARAGESLDEEVREVAEDFGEERLEAYRSGSC</sequence>
<gene>
    <name evidence="1" type="ORF">BJY14_003811</name>
</gene>
<protein>
    <recommendedName>
        <fullName evidence="3">HEAT repeat domain-containing protein</fullName>
    </recommendedName>
</protein>
<proteinExistence type="predicted"/>
<accession>A0A7Y9JGQ1</accession>